<organism evidence="1 2">
    <name type="scientific">Mycobacterium marseillense</name>
    <dbReference type="NCBI Taxonomy" id="701042"/>
    <lineage>
        <taxon>Bacteria</taxon>
        <taxon>Bacillati</taxon>
        <taxon>Actinomycetota</taxon>
        <taxon>Actinomycetes</taxon>
        <taxon>Mycobacteriales</taxon>
        <taxon>Mycobacteriaceae</taxon>
        <taxon>Mycobacterium</taxon>
        <taxon>Mycobacterium avium complex (MAC)</taxon>
    </lineage>
</organism>
<dbReference type="Proteomes" id="UP000466831">
    <property type="component" value="Chromosome"/>
</dbReference>
<dbReference type="EMBL" id="AP022584">
    <property type="protein sequence ID" value="BBY09370.1"/>
    <property type="molecule type" value="Genomic_DNA"/>
</dbReference>
<protein>
    <recommendedName>
        <fullName evidence="3">SnoaL-like domain-containing protein</fullName>
    </recommendedName>
</protein>
<reference evidence="1 2" key="1">
    <citation type="journal article" date="2019" name="Emerg. Microbes Infect.">
        <title>Comprehensive subspecies identification of 175 nontuberculous mycobacteria species based on 7547 genomic profiles.</title>
        <authorList>
            <person name="Matsumoto Y."/>
            <person name="Kinjo T."/>
            <person name="Motooka D."/>
            <person name="Nabeya D."/>
            <person name="Jung N."/>
            <person name="Uechi K."/>
            <person name="Horii T."/>
            <person name="Iida T."/>
            <person name="Fujita J."/>
            <person name="Nakamura S."/>
        </authorList>
    </citation>
    <scope>NUCLEOTIDE SEQUENCE [LARGE SCALE GENOMIC DNA]</scope>
    <source>
        <strain evidence="1 2">JCM 17324</strain>
    </source>
</reference>
<keyword evidence="2" id="KW-1185">Reference proteome</keyword>
<proteinExistence type="predicted"/>
<accession>A0ABM7J6B9</accession>
<gene>
    <name evidence="1" type="ORF">MMARJ_01100</name>
</gene>
<dbReference type="RefSeq" id="WP_225323245.1">
    <property type="nucleotide sequence ID" value="NZ_AP022584.1"/>
</dbReference>
<sequence>MMSDRMTRHRRIAHAKWETYAKAPETGKITYGDEWIYAPDAVMMCPLFNDGAELPMADLASEKVLAAMQKFAPDGDMLTCEFRMWWKHMPDFRIVTPFDCTAADWGFAVRDTYAGTLADGTVLRLHEWDYVWTNEEGLIRRWHWFVDSREWFPFLDLIGLDPDGLTYQDYTANFLREGSSPAADTKSSLLRRPG</sequence>
<evidence type="ECO:0000313" key="2">
    <source>
        <dbReference type="Proteomes" id="UP000466831"/>
    </source>
</evidence>
<evidence type="ECO:0000313" key="1">
    <source>
        <dbReference type="EMBL" id="BBY09370.1"/>
    </source>
</evidence>
<evidence type="ECO:0008006" key="3">
    <source>
        <dbReference type="Google" id="ProtNLM"/>
    </source>
</evidence>
<name>A0ABM7J6B9_9MYCO</name>